<dbReference type="PANTHER" id="PTHR43401:SF2">
    <property type="entry name" value="L-THREONINE 3-DEHYDROGENASE"/>
    <property type="match status" value="1"/>
</dbReference>
<dbReference type="GO" id="GO:0016491">
    <property type="term" value="F:oxidoreductase activity"/>
    <property type="evidence" value="ECO:0007669"/>
    <property type="project" value="UniProtKB-KW"/>
</dbReference>
<evidence type="ECO:0000256" key="4">
    <source>
        <dbReference type="RuleBase" id="RU361277"/>
    </source>
</evidence>
<dbReference type="SUPFAM" id="SSF51735">
    <property type="entry name" value="NAD(P)-binding Rossmann-fold domains"/>
    <property type="match status" value="1"/>
</dbReference>
<keyword evidence="8" id="KW-1185">Reference proteome</keyword>
<accession>A0A0P1MRJ5</accession>
<dbReference type="InterPro" id="IPR050129">
    <property type="entry name" value="Zn_alcohol_dh"/>
</dbReference>
<evidence type="ECO:0000259" key="6">
    <source>
        <dbReference type="Pfam" id="PF08240"/>
    </source>
</evidence>
<sequence length="341" mass="37959">MLSAFLTNFKTIELKDVEIPEPSDGEVVIKVQSALTCGTDLKMYLRGHPKFNFPMLFGHECSGIIYKVGHGVKNFKEGDEVMFANSASCGECYYCKRGDENLCVNLFESIFFGAYSEFAKVPARIVGKNMFHKPKNLSFTQSAFLEPTSCVMNGIRNLNVRDGDFVLIIGDGAIGLIFALAIKKLLNVNLIVAGKHAERLAVAKKFGADFILNSSENEFEEKLNEITFGIGPNAIIECTGKPEVWEKSVELVSKGGEVILFGGCPAGTKVNFDATRIHYDQITIKGIFHFTSKDVKKAYNFLSDNSTELIELVSRKYRLNQIQEAFERLAVRDGIKYEINP</sequence>
<dbReference type="RefSeq" id="WP_092347816.1">
    <property type="nucleotide sequence ID" value="NZ_CZVW01000004.1"/>
</dbReference>
<dbReference type="AlphaFoldDB" id="A0A0P1MRJ5"/>
<reference evidence="8" key="1">
    <citation type="submission" date="2015-11" db="EMBL/GenBank/DDBJ databases">
        <authorList>
            <person name="Varghese N."/>
        </authorList>
    </citation>
    <scope>NUCLEOTIDE SEQUENCE [LARGE SCALE GENOMIC DNA]</scope>
    <source>
        <strain evidence="8">JGI-23</strain>
    </source>
</reference>
<proteinExistence type="inferred from homology"/>
<protein>
    <submittedName>
        <fullName evidence="7">L-iditol 2-dehydrogenase</fullName>
    </submittedName>
</protein>
<keyword evidence="2 4" id="KW-0862">Zinc</keyword>
<dbReference type="SUPFAM" id="SSF50129">
    <property type="entry name" value="GroES-like"/>
    <property type="match status" value="1"/>
</dbReference>
<name>A0A0P1MRJ5_9BACT</name>
<evidence type="ECO:0000259" key="5">
    <source>
        <dbReference type="Pfam" id="PF00107"/>
    </source>
</evidence>
<dbReference type="Gene3D" id="3.90.180.10">
    <property type="entry name" value="Medium-chain alcohol dehydrogenases, catalytic domain"/>
    <property type="match status" value="1"/>
</dbReference>
<keyword evidence="3" id="KW-0560">Oxidoreductase</keyword>
<evidence type="ECO:0000313" key="7">
    <source>
        <dbReference type="EMBL" id="CUS98258.1"/>
    </source>
</evidence>
<dbReference type="InterPro" id="IPR002328">
    <property type="entry name" value="ADH_Zn_CS"/>
</dbReference>
<dbReference type="Pfam" id="PF00107">
    <property type="entry name" value="ADH_zinc_N"/>
    <property type="match status" value="1"/>
</dbReference>
<dbReference type="EMBL" id="CZVW01000004">
    <property type="protein sequence ID" value="CUS98258.1"/>
    <property type="molecule type" value="Genomic_DNA"/>
</dbReference>
<dbReference type="InterPro" id="IPR013154">
    <property type="entry name" value="ADH-like_N"/>
</dbReference>
<evidence type="ECO:0000313" key="8">
    <source>
        <dbReference type="Proteomes" id="UP000199197"/>
    </source>
</evidence>
<feature type="domain" description="Alcohol dehydrogenase-like N-terminal" evidence="6">
    <location>
        <begin position="24"/>
        <end position="126"/>
    </location>
</feature>
<feature type="domain" description="Alcohol dehydrogenase-like C-terminal" evidence="5">
    <location>
        <begin position="174"/>
        <end position="303"/>
    </location>
</feature>
<evidence type="ECO:0000256" key="1">
    <source>
        <dbReference type="ARBA" id="ARBA00022723"/>
    </source>
</evidence>
<keyword evidence="1 4" id="KW-0479">Metal-binding</keyword>
<dbReference type="InterPro" id="IPR013149">
    <property type="entry name" value="ADH-like_C"/>
</dbReference>
<dbReference type="InterPro" id="IPR011032">
    <property type="entry name" value="GroES-like_sf"/>
</dbReference>
<dbReference type="PANTHER" id="PTHR43401">
    <property type="entry name" value="L-THREONINE 3-DEHYDROGENASE"/>
    <property type="match status" value="1"/>
</dbReference>
<comment type="cofactor">
    <cofactor evidence="4">
        <name>Zn(2+)</name>
        <dbReference type="ChEBI" id="CHEBI:29105"/>
    </cofactor>
</comment>
<organism evidence="7 8">
    <name type="scientific">Candidatus Chryseopegocella kryptomonas</name>
    <dbReference type="NCBI Taxonomy" id="1633643"/>
    <lineage>
        <taxon>Bacteria</taxon>
        <taxon>Pseudomonadati</taxon>
        <taxon>Candidatus Kryptoniota</taxon>
        <taxon>Candidatus Chryseopegocella</taxon>
    </lineage>
</organism>
<dbReference type="GO" id="GO:0008270">
    <property type="term" value="F:zinc ion binding"/>
    <property type="evidence" value="ECO:0007669"/>
    <property type="project" value="InterPro"/>
</dbReference>
<dbReference type="PROSITE" id="PS00059">
    <property type="entry name" value="ADH_ZINC"/>
    <property type="match status" value="1"/>
</dbReference>
<comment type="similarity">
    <text evidence="4">Belongs to the zinc-containing alcohol dehydrogenase family.</text>
</comment>
<evidence type="ECO:0000256" key="2">
    <source>
        <dbReference type="ARBA" id="ARBA00022833"/>
    </source>
</evidence>
<dbReference type="Proteomes" id="UP000199197">
    <property type="component" value="Unassembled WGS sequence"/>
</dbReference>
<dbReference type="Pfam" id="PF08240">
    <property type="entry name" value="ADH_N"/>
    <property type="match status" value="1"/>
</dbReference>
<evidence type="ECO:0000256" key="3">
    <source>
        <dbReference type="ARBA" id="ARBA00023002"/>
    </source>
</evidence>
<dbReference type="OrthoDB" id="9770526at2"/>
<dbReference type="InterPro" id="IPR036291">
    <property type="entry name" value="NAD(P)-bd_dom_sf"/>
</dbReference>
<gene>
    <name evidence="7" type="ORF">JGI23_00447</name>
</gene>
<dbReference type="Gene3D" id="3.40.50.720">
    <property type="entry name" value="NAD(P)-binding Rossmann-like Domain"/>
    <property type="match status" value="1"/>
</dbReference>